<evidence type="ECO:0000256" key="1">
    <source>
        <dbReference type="SAM" id="MobiDB-lite"/>
    </source>
</evidence>
<evidence type="ECO:0000313" key="3">
    <source>
        <dbReference type="Proteomes" id="UP000268823"/>
    </source>
</evidence>
<name>A0A3M7FFB0_HORWE</name>
<comment type="caution">
    <text evidence="2">The sequence shown here is derived from an EMBL/GenBank/DDBJ whole genome shotgun (WGS) entry which is preliminary data.</text>
</comment>
<organism evidence="2 3">
    <name type="scientific">Hortaea werneckii</name>
    <name type="common">Black yeast</name>
    <name type="synonym">Cladosporium werneckii</name>
    <dbReference type="NCBI Taxonomy" id="91943"/>
    <lineage>
        <taxon>Eukaryota</taxon>
        <taxon>Fungi</taxon>
        <taxon>Dikarya</taxon>
        <taxon>Ascomycota</taxon>
        <taxon>Pezizomycotina</taxon>
        <taxon>Dothideomycetes</taxon>
        <taxon>Dothideomycetidae</taxon>
        <taxon>Mycosphaerellales</taxon>
        <taxon>Teratosphaeriaceae</taxon>
        <taxon>Hortaea</taxon>
    </lineage>
</organism>
<proteinExistence type="predicted"/>
<dbReference type="OrthoDB" id="5232980at2759"/>
<dbReference type="AlphaFoldDB" id="A0A3M7FFB0"/>
<dbReference type="EMBL" id="QWIR01000092">
    <property type="protein sequence ID" value="RMY87560.1"/>
    <property type="molecule type" value="Genomic_DNA"/>
</dbReference>
<dbReference type="Proteomes" id="UP000268823">
    <property type="component" value="Unassembled WGS sequence"/>
</dbReference>
<dbReference type="VEuPathDB" id="FungiDB:BTJ68_06581"/>
<sequence>MQLSEWLSQDEVTQLNQVFNIALQHDSALVFWTGISPELARDWARRNGLKTLTIAMGDLYTDNVRKPSRSAKPSKSKSWSRYMKGASWIFAQHACQGRCAIVLTNAPPHVYSQRIHSNYREIEEPILKGFEAGRRTIQIDYVHPRVPGAAGFRYQSWPKDCSAEWLDFLECITIKDIVKRFVQCAFVRLLEEVKKAERESITGHERSVSLASVTKKSKREIVKGENLKKQQTVKVQQLAAQQAAQDKKAVKRLKLEREQQAAQDKKAAKRLKLEKEQQAAQDKKAAKRLKLEKEQQAAQDKKAAKRLKLEKEQQAAQDKKAAKRLKLEKEQQAAQDKKAAKRLKLEKEQQAAQDKKAAKRLKLEKEQQAAQDKKAAKRLKLEREQQAAQDKKAAKRLKLEKEQQAAQDKKAAKRLKLEREQQAAQDKKAAKRLKLEKQPRAP</sequence>
<feature type="region of interest" description="Disordered" evidence="1">
    <location>
        <begin position="256"/>
        <end position="442"/>
    </location>
</feature>
<reference evidence="2 3" key="1">
    <citation type="journal article" date="2018" name="BMC Genomics">
        <title>Genomic evidence for intraspecific hybridization in a clonal and extremely halotolerant yeast.</title>
        <authorList>
            <person name="Gostincar C."/>
            <person name="Stajich J.E."/>
            <person name="Zupancic J."/>
            <person name="Zalar P."/>
            <person name="Gunde-Cimerman N."/>
        </authorList>
    </citation>
    <scope>NUCLEOTIDE SEQUENCE [LARGE SCALE GENOMIC DNA]</scope>
    <source>
        <strain evidence="2 3">EXF-2788</strain>
    </source>
</reference>
<gene>
    <name evidence="2" type="ORF">D0861_05309</name>
</gene>
<evidence type="ECO:0000313" key="2">
    <source>
        <dbReference type="EMBL" id="RMY87560.1"/>
    </source>
</evidence>
<protein>
    <submittedName>
        <fullName evidence="2">Uncharacterized protein</fullName>
    </submittedName>
</protein>
<accession>A0A3M7FFB0</accession>